<organism evidence="2 3">
    <name type="scientific">Streptomyces pluripotens</name>
    <dbReference type="NCBI Taxonomy" id="1355015"/>
    <lineage>
        <taxon>Bacteria</taxon>
        <taxon>Bacillati</taxon>
        <taxon>Actinomycetota</taxon>
        <taxon>Actinomycetes</taxon>
        <taxon>Kitasatosporales</taxon>
        <taxon>Streptomycetaceae</taxon>
        <taxon>Streptomyces</taxon>
    </lineage>
</organism>
<reference evidence="2 3" key="1">
    <citation type="submission" date="2017-07" db="EMBL/GenBank/DDBJ databases">
        <title>Genome sequence of Streptomyces pluripotens MUSC 137T.</title>
        <authorList>
            <person name="Ser H.-L."/>
            <person name="Lee L.-H."/>
        </authorList>
    </citation>
    <scope>NUCLEOTIDE SEQUENCE [LARGE SCALE GENOMIC DNA]</scope>
    <source>
        <strain evidence="2 3">MUSC 137</strain>
    </source>
</reference>
<dbReference type="OrthoDB" id="4239258at2"/>
<name>A0A221P5K3_9ACTN</name>
<keyword evidence="3" id="KW-1185">Reference proteome</keyword>
<protein>
    <submittedName>
        <fullName evidence="2">Uncharacterized protein</fullName>
    </submittedName>
</protein>
<dbReference type="AlphaFoldDB" id="A0A221P5K3"/>
<evidence type="ECO:0000256" key="1">
    <source>
        <dbReference type="SAM" id="MobiDB-lite"/>
    </source>
</evidence>
<evidence type="ECO:0000313" key="2">
    <source>
        <dbReference type="EMBL" id="ASN27539.1"/>
    </source>
</evidence>
<accession>A0A221P5K3</accession>
<evidence type="ECO:0000313" key="3">
    <source>
        <dbReference type="Proteomes" id="UP000031501"/>
    </source>
</evidence>
<proteinExistence type="predicted"/>
<gene>
    <name evidence="2" type="ORF">LK07_29850</name>
</gene>
<sequence>MRFGQCGSGSRDRPPVSAALSAVGAGGRCSEVRHLRPRTGPSACSRGAPCGHASSRRRPTGPGIRPCVARRTLTVVACASCAVGS</sequence>
<dbReference type="Proteomes" id="UP000031501">
    <property type="component" value="Chromosome"/>
</dbReference>
<dbReference type="EMBL" id="CP022433">
    <property type="protein sequence ID" value="ASN27539.1"/>
    <property type="molecule type" value="Genomic_DNA"/>
</dbReference>
<feature type="region of interest" description="Disordered" evidence="1">
    <location>
        <begin position="39"/>
        <end position="64"/>
    </location>
</feature>